<comment type="caution">
    <text evidence="1">The sequence shown here is derived from an EMBL/GenBank/DDBJ whole genome shotgun (WGS) entry which is preliminary data.</text>
</comment>
<organism evidence="1 2">
    <name type="scientific">Thiocapsa imhoffii</name>
    <dbReference type="NCBI Taxonomy" id="382777"/>
    <lineage>
        <taxon>Bacteria</taxon>
        <taxon>Pseudomonadati</taxon>
        <taxon>Pseudomonadota</taxon>
        <taxon>Gammaproteobacteria</taxon>
        <taxon>Chromatiales</taxon>
        <taxon>Chromatiaceae</taxon>
        <taxon>Thiocapsa</taxon>
    </lineage>
</organism>
<gene>
    <name evidence="1" type="ORF">CKO25_20350</name>
</gene>
<dbReference type="NCBIfam" id="NF033819">
    <property type="entry name" value="IS66_TnpB"/>
    <property type="match status" value="1"/>
</dbReference>
<evidence type="ECO:0000313" key="1">
    <source>
        <dbReference type="EMBL" id="MBK1646928.1"/>
    </source>
</evidence>
<sequence length="117" mass="13695">MIALDAHTKVSLARGHTDMRCQIDGLAARVEDVLQADPFSSHLFVFCNRARDKIKVLVWYHGGFWLWYRRLEKERFWWPAGTAKGAVELSVRELQWLLEGLDPSTVKWHRKVDFSLL</sequence>
<accession>A0A9X0WLT5</accession>
<keyword evidence="2" id="KW-1185">Reference proteome</keyword>
<evidence type="ECO:0000313" key="2">
    <source>
        <dbReference type="Proteomes" id="UP001138802"/>
    </source>
</evidence>
<protein>
    <recommendedName>
        <fullName evidence="3">Transposase</fullName>
    </recommendedName>
</protein>
<evidence type="ECO:0008006" key="3">
    <source>
        <dbReference type="Google" id="ProtNLM"/>
    </source>
</evidence>
<dbReference type="RefSeq" id="WP_200389769.1">
    <property type="nucleotide sequence ID" value="NZ_NRSD01000052.1"/>
</dbReference>
<reference evidence="1 2" key="1">
    <citation type="journal article" date="2020" name="Microorganisms">
        <title>Osmotic Adaptation and Compatible Solute Biosynthesis of Phototrophic Bacteria as Revealed from Genome Analyses.</title>
        <authorList>
            <person name="Imhoff J.F."/>
            <person name="Rahn T."/>
            <person name="Kunzel S."/>
            <person name="Keller A."/>
            <person name="Neulinger S.C."/>
        </authorList>
    </citation>
    <scope>NUCLEOTIDE SEQUENCE [LARGE SCALE GENOMIC DNA]</scope>
    <source>
        <strain evidence="1 2">DSM 21303</strain>
    </source>
</reference>
<dbReference type="PANTHER" id="PTHR36455">
    <property type="match status" value="1"/>
</dbReference>
<dbReference type="AlphaFoldDB" id="A0A9X0WLT5"/>
<dbReference type="Proteomes" id="UP001138802">
    <property type="component" value="Unassembled WGS sequence"/>
</dbReference>
<dbReference type="PANTHER" id="PTHR36455:SF1">
    <property type="entry name" value="BLR8292 PROTEIN"/>
    <property type="match status" value="1"/>
</dbReference>
<name>A0A9X0WLT5_9GAMM</name>
<dbReference type="EMBL" id="NRSD01000052">
    <property type="protein sequence ID" value="MBK1646928.1"/>
    <property type="molecule type" value="Genomic_DNA"/>
</dbReference>
<proteinExistence type="predicted"/>
<dbReference type="InterPro" id="IPR008878">
    <property type="entry name" value="Transposase_IS66_Orf2"/>
</dbReference>
<dbReference type="Pfam" id="PF05717">
    <property type="entry name" value="TnpB_IS66"/>
    <property type="match status" value="1"/>
</dbReference>